<organism evidence="3 4">
    <name type="scientific">Kribbella caucasensis</name>
    <dbReference type="NCBI Taxonomy" id="2512215"/>
    <lineage>
        <taxon>Bacteria</taxon>
        <taxon>Bacillati</taxon>
        <taxon>Actinomycetota</taxon>
        <taxon>Actinomycetes</taxon>
        <taxon>Propionibacteriales</taxon>
        <taxon>Kribbellaceae</taxon>
        <taxon>Kribbella</taxon>
    </lineage>
</organism>
<gene>
    <name evidence="3" type="ORF">EV643_103310</name>
</gene>
<evidence type="ECO:0000256" key="2">
    <source>
        <dbReference type="SAM" id="SignalP"/>
    </source>
</evidence>
<dbReference type="PANTHER" id="PTHR30006">
    <property type="entry name" value="THIAMINE-BINDING PERIPLASMIC PROTEIN-RELATED"/>
    <property type="match status" value="1"/>
</dbReference>
<dbReference type="Pfam" id="PF13531">
    <property type="entry name" value="SBP_bac_11"/>
    <property type="match status" value="1"/>
</dbReference>
<evidence type="ECO:0000313" key="3">
    <source>
        <dbReference type="EMBL" id="TDO51571.1"/>
    </source>
</evidence>
<sequence>MSTSRKSLRRQSLRYRFAVAVVALVGLAALGACGGPDAAPAAESGPPTQVSQTEWGKLVEAAAKEGELVVYTSLGGTEPTFEQFEKAYPQINVTVEQTPTADLISRLDQEIEVNAPGADVAFHAQTSWYRDRAENGSLAAVKLSAEAVQAGWTERLGDREYKTVYAFPYFIGYNSSTAKKVSSVKELVDQAGAAKVGILDAAAATAVSFQYDLWLKAYGADFMERLSKLDVKMDSSATTLAQSLAAGELDYVANMVPGLLEPLKADGASVDWVVPSENLSGPHYNVAALSSARHPNAAQLFVDWLGNRQAQELMIKKHSPGSVPVQVKGSIPWGDVATYKEEDWPKSRWDKWLADEWTGNFG</sequence>
<dbReference type="PROSITE" id="PS51257">
    <property type="entry name" value="PROKAR_LIPOPROTEIN"/>
    <property type="match status" value="1"/>
</dbReference>
<accession>A0A4R6KKQ8</accession>
<protein>
    <submittedName>
        <fullName evidence="3">Iron(III) transport system substrate-binding protein</fullName>
    </submittedName>
</protein>
<evidence type="ECO:0000256" key="1">
    <source>
        <dbReference type="ARBA" id="ARBA00022729"/>
    </source>
</evidence>
<dbReference type="SUPFAM" id="SSF53850">
    <property type="entry name" value="Periplasmic binding protein-like II"/>
    <property type="match status" value="1"/>
</dbReference>
<feature type="chain" id="PRO_5039432064" evidence="2">
    <location>
        <begin position="35"/>
        <end position="362"/>
    </location>
</feature>
<dbReference type="Gene3D" id="3.40.190.10">
    <property type="entry name" value="Periplasmic binding protein-like II"/>
    <property type="match status" value="2"/>
</dbReference>
<dbReference type="AlphaFoldDB" id="A0A4R6KKQ8"/>
<reference evidence="3 4" key="1">
    <citation type="submission" date="2019-03" db="EMBL/GenBank/DDBJ databases">
        <title>Genomic Encyclopedia of Type Strains, Phase III (KMG-III): the genomes of soil and plant-associated and newly described type strains.</title>
        <authorList>
            <person name="Whitman W."/>
        </authorList>
    </citation>
    <scope>NUCLEOTIDE SEQUENCE [LARGE SCALE GENOMIC DNA]</scope>
    <source>
        <strain evidence="3 4">VKM Ac-2527</strain>
    </source>
</reference>
<name>A0A4R6KKQ8_9ACTN</name>
<dbReference type="EMBL" id="SNWQ01000003">
    <property type="protein sequence ID" value="TDO51571.1"/>
    <property type="molecule type" value="Genomic_DNA"/>
</dbReference>
<dbReference type="PANTHER" id="PTHR30006:SF2">
    <property type="entry name" value="ABC TRANSPORTER SUBSTRATE-BINDING PROTEIN"/>
    <property type="match status" value="1"/>
</dbReference>
<feature type="signal peptide" evidence="2">
    <location>
        <begin position="1"/>
        <end position="34"/>
    </location>
</feature>
<dbReference type="Proteomes" id="UP000295388">
    <property type="component" value="Unassembled WGS sequence"/>
</dbReference>
<proteinExistence type="predicted"/>
<comment type="caution">
    <text evidence="3">The sequence shown here is derived from an EMBL/GenBank/DDBJ whole genome shotgun (WGS) entry which is preliminary data.</text>
</comment>
<evidence type="ECO:0000313" key="4">
    <source>
        <dbReference type="Proteomes" id="UP000295388"/>
    </source>
</evidence>
<keyword evidence="4" id="KW-1185">Reference proteome</keyword>
<keyword evidence="1 2" id="KW-0732">Signal</keyword>